<sequence>RTTKLTRGCPEVVNGSVGSDRGRNPTTLHHPREANPWRSFSSSVAEREKTEEEDDAVKIYEQRWFVRARRLRIISPTVVFSLLLEMRGCSSLYLFSMIIRVEIRAADSGDD</sequence>
<dbReference type="EMBL" id="HG994370">
    <property type="protein sequence ID" value="CAF2057569.1"/>
    <property type="molecule type" value="Genomic_DNA"/>
</dbReference>
<dbReference type="Proteomes" id="UP001295469">
    <property type="component" value="Chromosome C06"/>
</dbReference>
<evidence type="ECO:0000313" key="2">
    <source>
        <dbReference type="EMBL" id="CAF2057569.1"/>
    </source>
</evidence>
<gene>
    <name evidence="2" type="ORF">DARMORV10_C06P17470.1</name>
</gene>
<feature type="non-terminal residue" evidence="2">
    <location>
        <position position="1"/>
    </location>
</feature>
<reference evidence="2" key="1">
    <citation type="submission" date="2021-01" db="EMBL/GenBank/DDBJ databases">
        <authorList>
            <consortium name="Genoscope - CEA"/>
            <person name="William W."/>
        </authorList>
    </citation>
    <scope>NUCLEOTIDE SEQUENCE</scope>
</reference>
<evidence type="ECO:0000256" key="1">
    <source>
        <dbReference type="SAM" id="MobiDB-lite"/>
    </source>
</evidence>
<accession>A0A816QBE0</accession>
<organism evidence="2">
    <name type="scientific">Brassica napus</name>
    <name type="common">Rape</name>
    <dbReference type="NCBI Taxonomy" id="3708"/>
    <lineage>
        <taxon>Eukaryota</taxon>
        <taxon>Viridiplantae</taxon>
        <taxon>Streptophyta</taxon>
        <taxon>Embryophyta</taxon>
        <taxon>Tracheophyta</taxon>
        <taxon>Spermatophyta</taxon>
        <taxon>Magnoliopsida</taxon>
        <taxon>eudicotyledons</taxon>
        <taxon>Gunneridae</taxon>
        <taxon>Pentapetalae</taxon>
        <taxon>rosids</taxon>
        <taxon>malvids</taxon>
        <taxon>Brassicales</taxon>
        <taxon>Brassicaceae</taxon>
        <taxon>Brassiceae</taxon>
        <taxon>Brassica</taxon>
    </lineage>
</organism>
<name>A0A816QBE0_BRANA</name>
<feature type="region of interest" description="Disordered" evidence="1">
    <location>
        <begin position="1"/>
        <end position="52"/>
    </location>
</feature>
<protein>
    <submittedName>
        <fullName evidence="2">(rape) hypothetical protein</fullName>
    </submittedName>
</protein>
<dbReference type="AlphaFoldDB" id="A0A816QBE0"/>
<proteinExistence type="predicted"/>